<proteinExistence type="predicted"/>
<gene>
    <name evidence="2" type="ORF">HMPREF0519_0437</name>
</gene>
<dbReference type="HOGENOM" id="CLU_2807045_0_0_9"/>
<dbReference type="InterPro" id="IPR036779">
    <property type="entry name" value="LysM_dom_sf"/>
</dbReference>
<keyword evidence="3" id="KW-1185">Reference proteome</keyword>
<dbReference type="CDD" id="cd00118">
    <property type="entry name" value="LysM"/>
    <property type="match status" value="1"/>
</dbReference>
<dbReference type="AlphaFoldDB" id="C0XGS6"/>
<dbReference type="Gene3D" id="3.10.350.10">
    <property type="entry name" value="LysM domain"/>
    <property type="match status" value="1"/>
</dbReference>
<dbReference type="Proteomes" id="UP000003752">
    <property type="component" value="Unassembled WGS sequence"/>
</dbReference>
<dbReference type="SMR" id="C0XGS6"/>
<dbReference type="SMART" id="SM00257">
    <property type="entry name" value="LysM"/>
    <property type="match status" value="1"/>
</dbReference>
<dbReference type="SUPFAM" id="SSF54106">
    <property type="entry name" value="LysM domain"/>
    <property type="match status" value="1"/>
</dbReference>
<protein>
    <submittedName>
        <fullName evidence="2">LysM domain protein</fullName>
    </submittedName>
</protein>
<sequence>MMYPDQIDTTKNYTENGKTYYIVQDGDELWAIATANHTSVGYLAVINHIPRTADVKTGKKLVIAIND</sequence>
<dbReference type="PROSITE" id="PS51782">
    <property type="entry name" value="LYSM"/>
    <property type="match status" value="1"/>
</dbReference>
<dbReference type="Pfam" id="PF01476">
    <property type="entry name" value="LysM"/>
    <property type="match status" value="1"/>
</dbReference>
<dbReference type="EMBL" id="ACGP01000089">
    <property type="protein sequence ID" value="EEI25397.1"/>
    <property type="molecule type" value="Genomic_DNA"/>
</dbReference>
<comment type="caution">
    <text evidence="2">The sequence shown here is derived from an EMBL/GenBank/DDBJ whole genome shotgun (WGS) entry which is preliminary data.</text>
</comment>
<evidence type="ECO:0000313" key="3">
    <source>
        <dbReference type="Proteomes" id="UP000003752"/>
    </source>
</evidence>
<organism evidence="2 3">
    <name type="scientific">Lentilactobacillus hilgardii (strain ATCC 8290 / DSM 20176 / CCUG 30140 / JCM 1155 / KCTC 3500 / NBRC 15886 / NCIMB 8040 / NRRL B-1843 / 9)</name>
    <dbReference type="NCBI Taxonomy" id="1423757"/>
    <lineage>
        <taxon>Bacteria</taxon>
        <taxon>Bacillati</taxon>
        <taxon>Bacillota</taxon>
        <taxon>Bacilli</taxon>
        <taxon>Lactobacillales</taxon>
        <taxon>Lactobacillaceae</taxon>
        <taxon>Lentilactobacillus</taxon>
    </lineage>
</organism>
<dbReference type="InterPro" id="IPR018392">
    <property type="entry name" value="LysM"/>
</dbReference>
<evidence type="ECO:0000259" key="1">
    <source>
        <dbReference type="PROSITE" id="PS51782"/>
    </source>
</evidence>
<name>C0XGS6_LENH9</name>
<evidence type="ECO:0000313" key="2">
    <source>
        <dbReference type="EMBL" id="EEI25397.1"/>
    </source>
</evidence>
<accession>C0XGS6</accession>
<dbReference type="RefSeq" id="WP_003635308.1">
    <property type="nucleotide sequence ID" value="NZ_AZDF01000009.1"/>
</dbReference>
<feature type="domain" description="LysM" evidence="1">
    <location>
        <begin position="19"/>
        <end position="63"/>
    </location>
</feature>
<reference evidence="2 3" key="1">
    <citation type="submission" date="2009-01" db="EMBL/GenBank/DDBJ databases">
        <authorList>
            <person name="Qin X."/>
            <person name="Bachman B."/>
            <person name="Battles P."/>
            <person name="Bell A."/>
            <person name="Bess C."/>
            <person name="Bickham C."/>
            <person name="Chaboub L."/>
            <person name="Chen D."/>
            <person name="Coyle M."/>
            <person name="Deiros D.R."/>
            <person name="Dinh H."/>
            <person name="Forbes L."/>
            <person name="Fowler G."/>
            <person name="Francisco L."/>
            <person name="Fu Q."/>
            <person name="Gubbala S."/>
            <person name="Hale W."/>
            <person name="Han Y."/>
            <person name="Hemphill L."/>
            <person name="Highlander S.K."/>
            <person name="Hirani K."/>
            <person name="Hogues M."/>
            <person name="Jackson L."/>
            <person name="Jakkamsetti A."/>
            <person name="Javaid M."/>
            <person name="Jiang H."/>
            <person name="Korchina V."/>
            <person name="Kovar C."/>
            <person name="Lara F."/>
            <person name="Lee S."/>
            <person name="Mata R."/>
            <person name="Mathew T."/>
            <person name="Moen C."/>
            <person name="Morales K."/>
            <person name="Munidasa M."/>
            <person name="Nazareth L."/>
            <person name="Ngo R."/>
            <person name="Nguyen L."/>
            <person name="Okwuonu G."/>
            <person name="Ongeri F."/>
            <person name="Patil S."/>
            <person name="Petrosino J."/>
            <person name="Pham C."/>
            <person name="Pham P."/>
            <person name="Pu L.-L."/>
            <person name="Puazo M."/>
            <person name="Raj R."/>
            <person name="Reid J."/>
            <person name="Rouhana J."/>
            <person name="Saada N."/>
            <person name="Shang Y."/>
            <person name="Simmons D."/>
            <person name="Thornton R."/>
            <person name="Warren J."/>
            <person name="Weissenberger G."/>
            <person name="Zhang J."/>
            <person name="Zhang L."/>
            <person name="Zhou C."/>
            <person name="Zhu D."/>
            <person name="Muzny D."/>
            <person name="Worley K."/>
            <person name="Gibbs R."/>
        </authorList>
    </citation>
    <scope>NUCLEOTIDE SEQUENCE [LARGE SCALE GENOMIC DNA]</scope>
    <source>
        <strain evidence="3">ATCC 8290 / DSM 20176 / CCUG 30140 / JCM 1155 / KCTC 3500 / NBRC 15886 / NCIMB 8040 / NRRL B-1843 / 9</strain>
    </source>
</reference>